<keyword evidence="2" id="KW-1185">Reference proteome</keyword>
<dbReference type="KEGG" id="mnt:21394211"/>
<dbReference type="EMBL" id="KE345101">
    <property type="protein sequence ID" value="EXB93789.1"/>
    <property type="molecule type" value="Genomic_DNA"/>
</dbReference>
<gene>
    <name evidence="1" type="ORF">L484_010931</name>
</gene>
<dbReference type="AlphaFoldDB" id="W9RRW0"/>
<dbReference type="InterPro" id="IPR011659">
    <property type="entry name" value="WD40"/>
</dbReference>
<evidence type="ECO:0000313" key="2">
    <source>
        <dbReference type="Proteomes" id="UP000030645"/>
    </source>
</evidence>
<name>W9RRW0_9ROSA</name>
<evidence type="ECO:0008006" key="3">
    <source>
        <dbReference type="Google" id="ProtNLM"/>
    </source>
</evidence>
<dbReference type="Pfam" id="PF07676">
    <property type="entry name" value="PD40"/>
    <property type="match status" value="5"/>
</dbReference>
<evidence type="ECO:0000313" key="1">
    <source>
        <dbReference type="EMBL" id="EXB93789.1"/>
    </source>
</evidence>
<dbReference type="eggNOG" id="ENOG502SHXZ">
    <property type="taxonomic scope" value="Eukaryota"/>
</dbReference>
<reference evidence="2" key="1">
    <citation type="submission" date="2013-01" db="EMBL/GenBank/DDBJ databases">
        <title>Draft Genome Sequence of a Mulberry Tree, Morus notabilis C.K. Schneid.</title>
        <authorList>
            <person name="He N."/>
            <person name="Zhao S."/>
        </authorList>
    </citation>
    <scope>NUCLEOTIDE SEQUENCE</scope>
</reference>
<dbReference type="Gene3D" id="2.120.10.30">
    <property type="entry name" value="TolB, C-terminal domain"/>
    <property type="match status" value="2"/>
</dbReference>
<sequence length="714" mass="79692">MADQKRGSIAFFATYRPPVPLDIFSCPIPPTSKKDELHMTDGVSYNYNAQVIPPAALKTILKRPKVASEANEDDVDSGRLSGMIFVSERGNLETLHIALRFNDETAPKVKVFSLADVFGAATFNGVRMEDSGCIAGDHLVYITTKDPADRHQPWTAVYKTNLVTGETDRLTPSEHSDLSPSVSPSGKKIAVASFQRKGGWNGEIEDLKTDIFVMNVEERLERKLVIKNGGWPTWGSDNVIFFHRKVDEFWGVFRADISDGQTSRVTPEEINAITPAAINATTVAAATIRQKSQFNDVRVEAQYRHIEIFDSTGQLQEPIQITQKTRPKADHFNPFVIDNGKHIGYHRCKSDLLKCGEDIPRQFHKLDSPHPDVGLFRVSGVFPTFSQDGSKLAFVDNEFKAVWVADSKGLRIAYETKGPDSIFSPVWNQDTKKDLLYVCMGPSFNAEKRLDICAIPEVSRCAKHRRQLTIDFNNAFPSTNPDGTKLVFRSTRDGGDERYKNLYIMEDAESGEYGDGIITRLTNGPWIDTHCQWSPRGDWIVFSSTRDKPEDAPESDNDLDPGYFAVYLVKANDPSVVVRVLGSGSDVAGHVNHPIFSPDGKSIVVTADLAAVSVDPISLPLFLHSVRPYGDIFTIDIDPDDIYMNEDVEKCNRITHSRYENSTASWTTFSTEDPNAAWNLQLDKVYTPSCPYAYCDGGETWHMTGHLCIPKRCC</sequence>
<dbReference type="PANTHER" id="PTHR32161:SF21">
    <property type="entry name" value="OS03G0314500 PROTEIN"/>
    <property type="match status" value="1"/>
</dbReference>
<dbReference type="PANTHER" id="PTHR32161">
    <property type="entry name" value="DPP6 N-TERMINAL DOMAIN-LIKE PROTEIN"/>
    <property type="match status" value="1"/>
</dbReference>
<organism evidence="1 2">
    <name type="scientific">Morus notabilis</name>
    <dbReference type="NCBI Taxonomy" id="981085"/>
    <lineage>
        <taxon>Eukaryota</taxon>
        <taxon>Viridiplantae</taxon>
        <taxon>Streptophyta</taxon>
        <taxon>Embryophyta</taxon>
        <taxon>Tracheophyta</taxon>
        <taxon>Spermatophyta</taxon>
        <taxon>Magnoliopsida</taxon>
        <taxon>eudicotyledons</taxon>
        <taxon>Gunneridae</taxon>
        <taxon>Pentapetalae</taxon>
        <taxon>rosids</taxon>
        <taxon>fabids</taxon>
        <taxon>Rosales</taxon>
        <taxon>Moraceae</taxon>
        <taxon>Moreae</taxon>
        <taxon>Morus</taxon>
    </lineage>
</organism>
<dbReference type="SUPFAM" id="SSF82171">
    <property type="entry name" value="DPP6 N-terminal domain-like"/>
    <property type="match status" value="1"/>
</dbReference>
<dbReference type="OrthoDB" id="43744at2759"/>
<proteinExistence type="predicted"/>
<dbReference type="Proteomes" id="UP000030645">
    <property type="component" value="Unassembled WGS sequence"/>
</dbReference>
<dbReference type="STRING" id="981085.W9RRW0"/>
<accession>W9RRW0</accession>
<protein>
    <recommendedName>
        <fullName evidence="3">Protein TolB</fullName>
    </recommendedName>
</protein>
<dbReference type="InterPro" id="IPR011042">
    <property type="entry name" value="6-blade_b-propeller_TolB-like"/>
</dbReference>